<keyword evidence="3" id="KW-1185">Reference proteome</keyword>
<name>A0A1H8T1A7_9ACTN</name>
<feature type="region of interest" description="Disordered" evidence="1">
    <location>
        <begin position="114"/>
        <end position="139"/>
    </location>
</feature>
<organism evidence="2 3">
    <name type="scientific">Actinacidiphila rubida</name>
    <dbReference type="NCBI Taxonomy" id="310780"/>
    <lineage>
        <taxon>Bacteria</taxon>
        <taxon>Bacillati</taxon>
        <taxon>Actinomycetota</taxon>
        <taxon>Actinomycetes</taxon>
        <taxon>Kitasatosporales</taxon>
        <taxon>Streptomycetaceae</taxon>
        <taxon>Actinacidiphila</taxon>
    </lineage>
</organism>
<evidence type="ECO:0008006" key="4">
    <source>
        <dbReference type="Google" id="ProtNLM"/>
    </source>
</evidence>
<dbReference type="Gene3D" id="3.60.15.10">
    <property type="entry name" value="Ribonuclease Z/Hydroxyacylglutathione hydrolase-like"/>
    <property type="match status" value="1"/>
</dbReference>
<gene>
    <name evidence="2" type="ORF">SAMN05216267_104714</name>
</gene>
<sequence length="139" mass="14738">MLGLLSDLPRKSAPCSGVFLGWFWPDIHMTPAEGMQAHTDLSGGTPAGVMMPIHWATFNLAQHPWAEPGEGTVAAAREHGAKIATPRVGAPFEPADPQPDDWWWRECAVVPAGGWPAHPPRAAASKDDGATDLETASPA</sequence>
<dbReference type="STRING" id="310780.SAMN05216267_104714"/>
<protein>
    <recommendedName>
        <fullName evidence="4">Metallo-beta-lactamase domain-containing protein</fullName>
    </recommendedName>
</protein>
<dbReference type="InterPro" id="IPR036866">
    <property type="entry name" value="RibonucZ/Hydroxyglut_hydro"/>
</dbReference>
<dbReference type="AlphaFoldDB" id="A0A1H8T1A7"/>
<evidence type="ECO:0000313" key="3">
    <source>
        <dbReference type="Proteomes" id="UP000181951"/>
    </source>
</evidence>
<proteinExistence type="predicted"/>
<dbReference type="Proteomes" id="UP000181951">
    <property type="component" value="Unassembled WGS sequence"/>
</dbReference>
<evidence type="ECO:0000256" key="1">
    <source>
        <dbReference type="SAM" id="MobiDB-lite"/>
    </source>
</evidence>
<dbReference type="EMBL" id="FODD01000047">
    <property type="protein sequence ID" value="SEO84819.1"/>
    <property type="molecule type" value="Genomic_DNA"/>
</dbReference>
<reference evidence="2 3" key="1">
    <citation type="submission" date="2016-10" db="EMBL/GenBank/DDBJ databases">
        <authorList>
            <person name="de Groot N.N."/>
        </authorList>
    </citation>
    <scope>NUCLEOTIDE SEQUENCE [LARGE SCALE GENOMIC DNA]</scope>
    <source>
        <strain evidence="2 3">CGMCC 4.2026</strain>
    </source>
</reference>
<evidence type="ECO:0000313" key="2">
    <source>
        <dbReference type="EMBL" id="SEO84819.1"/>
    </source>
</evidence>
<accession>A0A1H8T1A7</accession>